<dbReference type="PANTHER" id="PTHR43673">
    <property type="entry name" value="NAD(P)H NITROREDUCTASE YDGI-RELATED"/>
    <property type="match status" value="1"/>
</dbReference>
<dbReference type="PROSITE" id="PS51379">
    <property type="entry name" value="4FE4S_FER_2"/>
    <property type="match status" value="2"/>
</dbReference>
<keyword evidence="8" id="KW-0411">Iron-sulfur</keyword>
<feature type="domain" description="4Fe-4S ferredoxin-type" evidence="9">
    <location>
        <begin position="33"/>
        <end position="62"/>
    </location>
</feature>
<dbReference type="PROSITE" id="PS00198">
    <property type="entry name" value="4FE4S_FER_1"/>
    <property type="match status" value="1"/>
</dbReference>
<dbReference type="Gene3D" id="3.40.109.10">
    <property type="entry name" value="NADH Oxidase"/>
    <property type="match status" value="1"/>
</dbReference>
<dbReference type="Gene3D" id="3.30.70.20">
    <property type="match status" value="1"/>
</dbReference>
<evidence type="ECO:0000256" key="3">
    <source>
        <dbReference type="ARBA" id="ARBA00022630"/>
    </source>
</evidence>
<evidence type="ECO:0000256" key="4">
    <source>
        <dbReference type="ARBA" id="ARBA00022643"/>
    </source>
</evidence>
<dbReference type="Pfam" id="PF12838">
    <property type="entry name" value="Fer4_7"/>
    <property type="match status" value="1"/>
</dbReference>
<keyword evidence="4" id="KW-0288">FMN</keyword>
<evidence type="ECO:0000256" key="2">
    <source>
        <dbReference type="ARBA" id="ARBA00007118"/>
    </source>
</evidence>
<evidence type="ECO:0000256" key="5">
    <source>
        <dbReference type="ARBA" id="ARBA00022723"/>
    </source>
</evidence>
<dbReference type="InterPro" id="IPR017900">
    <property type="entry name" value="4Fe4S_Fe_S_CS"/>
</dbReference>
<evidence type="ECO:0000313" key="11">
    <source>
        <dbReference type="Proteomes" id="UP000435649"/>
    </source>
</evidence>
<keyword evidence="7" id="KW-0408">Iron</keyword>
<evidence type="ECO:0000256" key="6">
    <source>
        <dbReference type="ARBA" id="ARBA00023002"/>
    </source>
</evidence>
<keyword evidence="5" id="KW-0479">Metal-binding</keyword>
<keyword evidence="3" id="KW-0285">Flavoprotein</keyword>
<dbReference type="EMBL" id="VUNS01000004">
    <property type="protein sequence ID" value="MST96459.1"/>
    <property type="molecule type" value="Genomic_DNA"/>
</dbReference>
<evidence type="ECO:0000259" key="9">
    <source>
        <dbReference type="PROSITE" id="PS51379"/>
    </source>
</evidence>
<comment type="caution">
    <text evidence="10">The sequence shown here is derived from an EMBL/GenBank/DDBJ whole genome shotgun (WGS) entry which is preliminary data.</text>
</comment>
<dbReference type="CDD" id="cd02143">
    <property type="entry name" value="nitroreductase_FeS-like"/>
    <property type="match status" value="1"/>
</dbReference>
<dbReference type="RefSeq" id="WP_154417208.1">
    <property type="nucleotide sequence ID" value="NZ_VUNS01000004.1"/>
</dbReference>
<comment type="cofactor">
    <cofactor evidence="1">
        <name>FMN</name>
        <dbReference type="ChEBI" id="CHEBI:58210"/>
    </cofactor>
</comment>
<dbReference type="GO" id="GO:0016491">
    <property type="term" value="F:oxidoreductase activity"/>
    <property type="evidence" value="ECO:0007669"/>
    <property type="project" value="UniProtKB-KW"/>
</dbReference>
<comment type="similarity">
    <text evidence="2">Belongs to the nitroreductase family.</text>
</comment>
<dbReference type="InterPro" id="IPR017896">
    <property type="entry name" value="4Fe4S_Fe-S-bd"/>
</dbReference>
<dbReference type="InterPro" id="IPR000415">
    <property type="entry name" value="Nitroreductase-like"/>
</dbReference>
<evidence type="ECO:0000256" key="8">
    <source>
        <dbReference type="ARBA" id="ARBA00023014"/>
    </source>
</evidence>
<accession>A0A844G1U9</accession>
<protein>
    <submittedName>
        <fullName evidence="10">Ferredoxin</fullName>
    </submittedName>
</protein>
<gene>
    <name evidence="10" type="ORF">FYJ85_05295</name>
</gene>
<sequence length="269" mass="29847">MSQNFIEVDSGKCVRCGFCIIDCPTCVLEMGDNGPQVREDQCIECGHCVAVCPTEALDNTRTPRAEQKPFDPAELPTPEQAACFLRTRRSIRGFLDKPVPRETIDKLLDIARIAPTGGNTQGVRFHIIHNKERLREITAAAMAWAEQRLDLAPHLASMVAYHRATGKDNVLRNAPYLILTLMDEATKPMFRQNGRFMLTYAELYAPMLGLGSCWAGWAEAAAISGDPQTLGLLALPKGKVVTGAIVVGIPRYRHKRIPTRHPLEVTWVE</sequence>
<dbReference type="Proteomes" id="UP000435649">
    <property type="component" value="Unassembled WGS sequence"/>
</dbReference>
<dbReference type="SUPFAM" id="SSF55469">
    <property type="entry name" value="FMN-dependent nitroreductase-like"/>
    <property type="match status" value="1"/>
</dbReference>
<evidence type="ECO:0000256" key="1">
    <source>
        <dbReference type="ARBA" id="ARBA00001917"/>
    </source>
</evidence>
<keyword evidence="6" id="KW-0560">Oxidoreductase</keyword>
<dbReference type="PANTHER" id="PTHR43673:SF2">
    <property type="entry name" value="NITROREDUCTASE"/>
    <property type="match status" value="1"/>
</dbReference>
<dbReference type="AlphaFoldDB" id="A0A844G1U9"/>
<name>A0A844G1U9_9BACT</name>
<dbReference type="InterPro" id="IPR029479">
    <property type="entry name" value="Nitroreductase"/>
</dbReference>
<feature type="domain" description="4Fe-4S ferredoxin-type" evidence="9">
    <location>
        <begin position="4"/>
        <end position="32"/>
    </location>
</feature>
<organism evidence="10 11">
    <name type="scientific">Victivallis lenta</name>
    <dbReference type="NCBI Taxonomy" id="2606640"/>
    <lineage>
        <taxon>Bacteria</taxon>
        <taxon>Pseudomonadati</taxon>
        <taxon>Lentisphaerota</taxon>
        <taxon>Lentisphaeria</taxon>
        <taxon>Victivallales</taxon>
        <taxon>Victivallaceae</taxon>
        <taxon>Victivallis</taxon>
    </lineage>
</organism>
<reference evidence="10 11" key="1">
    <citation type="submission" date="2019-08" db="EMBL/GenBank/DDBJ databases">
        <title>In-depth cultivation of the pig gut microbiome towards novel bacterial diversity and tailored functional studies.</title>
        <authorList>
            <person name="Wylensek D."/>
            <person name="Hitch T.C.A."/>
            <person name="Clavel T."/>
        </authorList>
    </citation>
    <scope>NUCLEOTIDE SEQUENCE [LARGE SCALE GENOMIC DNA]</scope>
    <source>
        <strain evidence="10 11">BBE-744-WT-12</strain>
    </source>
</reference>
<evidence type="ECO:0000313" key="10">
    <source>
        <dbReference type="EMBL" id="MST96459.1"/>
    </source>
</evidence>
<proteinExistence type="inferred from homology"/>
<dbReference type="Pfam" id="PF00881">
    <property type="entry name" value="Nitroreductase"/>
    <property type="match status" value="1"/>
</dbReference>
<evidence type="ECO:0000256" key="7">
    <source>
        <dbReference type="ARBA" id="ARBA00023004"/>
    </source>
</evidence>
<keyword evidence="11" id="KW-1185">Reference proteome</keyword>
<dbReference type="GO" id="GO:0046872">
    <property type="term" value="F:metal ion binding"/>
    <property type="evidence" value="ECO:0007669"/>
    <property type="project" value="UniProtKB-KW"/>
</dbReference>
<dbReference type="SUPFAM" id="SSF54862">
    <property type="entry name" value="4Fe-4S ferredoxins"/>
    <property type="match status" value="1"/>
</dbReference>
<dbReference type="GO" id="GO:0051536">
    <property type="term" value="F:iron-sulfur cluster binding"/>
    <property type="evidence" value="ECO:0007669"/>
    <property type="project" value="UniProtKB-KW"/>
</dbReference>